<keyword evidence="2" id="KW-1185">Reference proteome</keyword>
<organism evidence="1 2">
    <name type="scientific">Haemaphysalis longicornis</name>
    <name type="common">Bush tick</name>
    <dbReference type="NCBI Taxonomy" id="44386"/>
    <lineage>
        <taxon>Eukaryota</taxon>
        <taxon>Metazoa</taxon>
        <taxon>Ecdysozoa</taxon>
        <taxon>Arthropoda</taxon>
        <taxon>Chelicerata</taxon>
        <taxon>Arachnida</taxon>
        <taxon>Acari</taxon>
        <taxon>Parasitiformes</taxon>
        <taxon>Ixodida</taxon>
        <taxon>Ixodoidea</taxon>
        <taxon>Ixodidae</taxon>
        <taxon>Haemaphysalinae</taxon>
        <taxon>Haemaphysalis</taxon>
    </lineage>
</organism>
<evidence type="ECO:0000313" key="1">
    <source>
        <dbReference type="EMBL" id="KAH9363093.1"/>
    </source>
</evidence>
<dbReference type="AlphaFoldDB" id="A0A9J6FJA5"/>
<accession>A0A9J6FJA5</accession>
<name>A0A9J6FJA5_HAELO</name>
<proteinExistence type="predicted"/>
<dbReference type="OrthoDB" id="10425705at2759"/>
<dbReference type="VEuPathDB" id="VectorBase:HLOH_060431"/>
<sequence length="131" mass="14740">MYFLQTYKNLLESVLFKLWDEVEPASQKVDASLAALTRMAHNPECLDSILAGLQRHLAAIIELTLLVDGDRLQRPLAALFNRLLLEEWPATSGVRSLEVAAMMVLLGRIVAERRQGRWPASRFLRLATATP</sequence>
<reference evidence="1 2" key="1">
    <citation type="journal article" date="2020" name="Cell">
        <title>Large-Scale Comparative Analyses of Tick Genomes Elucidate Their Genetic Diversity and Vector Capacities.</title>
        <authorList>
            <consortium name="Tick Genome and Microbiome Consortium (TIGMIC)"/>
            <person name="Jia N."/>
            <person name="Wang J."/>
            <person name="Shi W."/>
            <person name="Du L."/>
            <person name="Sun Y."/>
            <person name="Zhan W."/>
            <person name="Jiang J.F."/>
            <person name="Wang Q."/>
            <person name="Zhang B."/>
            <person name="Ji P."/>
            <person name="Bell-Sakyi L."/>
            <person name="Cui X.M."/>
            <person name="Yuan T.T."/>
            <person name="Jiang B.G."/>
            <person name="Yang W.F."/>
            <person name="Lam T.T."/>
            <person name="Chang Q.C."/>
            <person name="Ding S.J."/>
            <person name="Wang X.J."/>
            <person name="Zhu J.G."/>
            <person name="Ruan X.D."/>
            <person name="Zhao L."/>
            <person name="Wei J.T."/>
            <person name="Ye R.Z."/>
            <person name="Que T.C."/>
            <person name="Du C.H."/>
            <person name="Zhou Y.H."/>
            <person name="Cheng J.X."/>
            <person name="Dai P.F."/>
            <person name="Guo W.B."/>
            <person name="Han X.H."/>
            <person name="Huang E.J."/>
            <person name="Li L.F."/>
            <person name="Wei W."/>
            <person name="Gao Y.C."/>
            <person name="Liu J.Z."/>
            <person name="Shao H.Z."/>
            <person name="Wang X."/>
            <person name="Wang C.C."/>
            <person name="Yang T.C."/>
            <person name="Huo Q.B."/>
            <person name="Li W."/>
            <person name="Chen H.Y."/>
            <person name="Chen S.E."/>
            <person name="Zhou L.G."/>
            <person name="Ni X.B."/>
            <person name="Tian J.H."/>
            <person name="Sheng Y."/>
            <person name="Liu T."/>
            <person name="Pan Y.S."/>
            <person name="Xia L.Y."/>
            <person name="Li J."/>
            <person name="Zhao F."/>
            <person name="Cao W.C."/>
        </authorList>
    </citation>
    <scope>NUCLEOTIDE SEQUENCE [LARGE SCALE GENOMIC DNA]</scope>
    <source>
        <strain evidence="1">HaeL-2018</strain>
    </source>
</reference>
<evidence type="ECO:0000313" key="2">
    <source>
        <dbReference type="Proteomes" id="UP000821853"/>
    </source>
</evidence>
<dbReference type="EMBL" id="JABSTR010000001">
    <property type="protein sequence ID" value="KAH9363093.1"/>
    <property type="molecule type" value="Genomic_DNA"/>
</dbReference>
<dbReference type="Proteomes" id="UP000821853">
    <property type="component" value="Chromosome 1"/>
</dbReference>
<gene>
    <name evidence="1" type="ORF">HPB48_014125</name>
</gene>
<protein>
    <submittedName>
        <fullName evidence="1">Uncharacterized protein</fullName>
    </submittedName>
</protein>
<comment type="caution">
    <text evidence="1">The sequence shown here is derived from an EMBL/GenBank/DDBJ whole genome shotgun (WGS) entry which is preliminary data.</text>
</comment>